<keyword evidence="2" id="KW-1185">Reference proteome</keyword>
<name>A0ABR1YPM6_9PEZI</name>
<protein>
    <submittedName>
        <fullName evidence="1">Uncharacterized protein</fullName>
    </submittedName>
</protein>
<sequence>MTAIGQLKHFHQAIQLKQSAFGFPGQFSNELFREVGGSSEIFNALVEFANARNSVKLFLQEEELALSQYKGEILADLDEQILQRMKRVSYIQAHMEASVKRLQGLILEGTSNLLDLEIEFDGSIKTIQSIEMRHKSLNLVFEADFIDSAAVSARVCNEFCLPNRQVPRDLLQQIESVCWRWCFGFKELPDDMSKAYGYDEEGKSFGLHDHESNVSLRTEKYDKDLKWISFVENGYPTIYREHQRAAAANR</sequence>
<evidence type="ECO:0000313" key="2">
    <source>
        <dbReference type="Proteomes" id="UP001492380"/>
    </source>
</evidence>
<dbReference type="EMBL" id="JBBWRZ010000005">
    <property type="protein sequence ID" value="KAK8235139.1"/>
    <property type="molecule type" value="Genomic_DNA"/>
</dbReference>
<comment type="caution">
    <text evidence="1">The sequence shown here is derived from an EMBL/GenBank/DDBJ whole genome shotgun (WGS) entry which is preliminary data.</text>
</comment>
<accession>A0ABR1YPM6</accession>
<proteinExistence type="predicted"/>
<evidence type="ECO:0000313" key="1">
    <source>
        <dbReference type="EMBL" id="KAK8235139.1"/>
    </source>
</evidence>
<organism evidence="1 2">
    <name type="scientific">Phyllosticta capitalensis</name>
    <dbReference type="NCBI Taxonomy" id="121624"/>
    <lineage>
        <taxon>Eukaryota</taxon>
        <taxon>Fungi</taxon>
        <taxon>Dikarya</taxon>
        <taxon>Ascomycota</taxon>
        <taxon>Pezizomycotina</taxon>
        <taxon>Dothideomycetes</taxon>
        <taxon>Dothideomycetes incertae sedis</taxon>
        <taxon>Botryosphaeriales</taxon>
        <taxon>Phyllostictaceae</taxon>
        <taxon>Phyllosticta</taxon>
    </lineage>
</organism>
<gene>
    <name evidence="1" type="ORF">HDK90DRAFT_465503</name>
</gene>
<dbReference type="Proteomes" id="UP001492380">
    <property type="component" value="Unassembled WGS sequence"/>
</dbReference>
<reference evidence="1 2" key="1">
    <citation type="submission" date="2024-04" db="EMBL/GenBank/DDBJ databases">
        <title>Phyllosticta paracitricarpa is synonymous to the EU quarantine fungus P. citricarpa based on phylogenomic analyses.</title>
        <authorList>
            <consortium name="Lawrence Berkeley National Laboratory"/>
            <person name="Van Ingen-Buijs V.A."/>
            <person name="Van Westerhoven A.C."/>
            <person name="Haridas S."/>
            <person name="Skiadas P."/>
            <person name="Martin F."/>
            <person name="Groenewald J.Z."/>
            <person name="Crous P.W."/>
            <person name="Seidl M.F."/>
        </authorList>
    </citation>
    <scope>NUCLEOTIDE SEQUENCE [LARGE SCALE GENOMIC DNA]</scope>
    <source>
        <strain evidence="1 2">CBS 123374</strain>
    </source>
</reference>